<dbReference type="EMBL" id="JAPFFF010000032">
    <property type="protein sequence ID" value="KAK8844419.1"/>
    <property type="molecule type" value="Genomic_DNA"/>
</dbReference>
<organism evidence="2 3">
    <name type="scientific">Tritrichomonas musculus</name>
    <dbReference type="NCBI Taxonomy" id="1915356"/>
    <lineage>
        <taxon>Eukaryota</taxon>
        <taxon>Metamonada</taxon>
        <taxon>Parabasalia</taxon>
        <taxon>Tritrichomonadida</taxon>
        <taxon>Tritrichomonadidae</taxon>
        <taxon>Tritrichomonas</taxon>
    </lineage>
</organism>
<dbReference type="Proteomes" id="UP001470230">
    <property type="component" value="Unassembled WGS sequence"/>
</dbReference>
<accession>A0ABR2HDC0</accession>
<comment type="caution">
    <text evidence="2">The sequence shown here is derived from an EMBL/GenBank/DDBJ whole genome shotgun (WGS) entry which is preliminary data.</text>
</comment>
<proteinExistence type="predicted"/>
<evidence type="ECO:0000256" key="1">
    <source>
        <dbReference type="SAM" id="Coils"/>
    </source>
</evidence>
<gene>
    <name evidence="2" type="ORF">M9Y10_024277</name>
</gene>
<feature type="coiled-coil region" evidence="1">
    <location>
        <begin position="10"/>
        <end position="193"/>
    </location>
</feature>
<name>A0ABR2HDC0_9EUKA</name>
<sequence length="259" mass="30575">MNKYYVQKRIEAAQQQVVSTDAQIKAAEKLTIEKKQSIENLKKEILKVKEEIDHLNYDTTQDDAQAKQCEIEIEKLETQVKQSQQKLEKVSHTVEELQRKLQEMINYRAVLEAELNDMYNREKPEVRKLIEDVRNTKQSTEDAQTKMNQLTKRISSRREELIKLKNSQDKKKNEDLKILKEKLTRRVNKWTKLNSTDSLDLNGLKEFSVSMATQREKAKNDVYKNMRTIWAKEEEVSSLSKYAELLDSMLTEYNKQNTV</sequence>
<reference evidence="2 3" key="1">
    <citation type="submission" date="2024-04" db="EMBL/GenBank/DDBJ databases">
        <title>Tritrichomonas musculus Genome.</title>
        <authorList>
            <person name="Alves-Ferreira E."/>
            <person name="Grigg M."/>
            <person name="Lorenzi H."/>
            <person name="Galac M."/>
        </authorList>
    </citation>
    <scope>NUCLEOTIDE SEQUENCE [LARGE SCALE GENOMIC DNA]</scope>
    <source>
        <strain evidence="2 3">EAF2021</strain>
    </source>
</reference>
<protein>
    <submittedName>
        <fullName evidence="2">Uncharacterized protein</fullName>
    </submittedName>
</protein>
<evidence type="ECO:0000313" key="3">
    <source>
        <dbReference type="Proteomes" id="UP001470230"/>
    </source>
</evidence>
<keyword evidence="1" id="KW-0175">Coiled coil</keyword>
<keyword evidence="3" id="KW-1185">Reference proteome</keyword>
<evidence type="ECO:0000313" key="2">
    <source>
        <dbReference type="EMBL" id="KAK8844419.1"/>
    </source>
</evidence>